<gene>
    <name evidence="2" type="ORF">DUNSADRAFT_483</name>
</gene>
<feature type="compositionally biased region" description="Low complexity" evidence="1">
    <location>
        <begin position="681"/>
        <end position="695"/>
    </location>
</feature>
<feature type="compositionally biased region" description="Low complexity" evidence="1">
    <location>
        <begin position="525"/>
        <end position="537"/>
    </location>
</feature>
<comment type="caution">
    <text evidence="2">The sequence shown here is derived from an EMBL/GenBank/DDBJ whole genome shotgun (WGS) entry which is preliminary data.</text>
</comment>
<feature type="compositionally biased region" description="Polar residues" evidence="1">
    <location>
        <begin position="260"/>
        <end position="270"/>
    </location>
</feature>
<dbReference type="SUPFAM" id="SSF56112">
    <property type="entry name" value="Protein kinase-like (PK-like)"/>
    <property type="match status" value="1"/>
</dbReference>
<feature type="compositionally biased region" description="Low complexity" evidence="1">
    <location>
        <begin position="608"/>
        <end position="629"/>
    </location>
</feature>
<feature type="region of interest" description="Disordered" evidence="1">
    <location>
        <begin position="731"/>
        <end position="822"/>
    </location>
</feature>
<feature type="compositionally biased region" description="Low complexity" evidence="1">
    <location>
        <begin position="305"/>
        <end position="316"/>
    </location>
</feature>
<feature type="region of interest" description="Disordered" evidence="1">
    <location>
        <begin position="300"/>
        <end position="331"/>
    </location>
</feature>
<feature type="compositionally biased region" description="Basic and acidic residues" evidence="1">
    <location>
        <begin position="741"/>
        <end position="754"/>
    </location>
</feature>
<accession>A0ABQ7FYV0</accession>
<feature type="compositionally biased region" description="Low complexity" evidence="1">
    <location>
        <begin position="549"/>
        <end position="560"/>
    </location>
</feature>
<feature type="region of interest" description="Disordered" evidence="1">
    <location>
        <begin position="260"/>
        <end position="280"/>
    </location>
</feature>
<dbReference type="Gene3D" id="1.10.510.10">
    <property type="entry name" value="Transferase(Phosphotransferase) domain 1"/>
    <property type="match status" value="1"/>
</dbReference>
<proteinExistence type="predicted"/>
<dbReference type="Proteomes" id="UP000815325">
    <property type="component" value="Unassembled WGS sequence"/>
</dbReference>
<name>A0ABQ7FYV0_DUNSA</name>
<feature type="compositionally biased region" description="Low complexity" evidence="1">
    <location>
        <begin position="778"/>
        <end position="793"/>
    </location>
</feature>
<feature type="compositionally biased region" description="Polar residues" evidence="1">
    <location>
        <begin position="455"/>
        <end position="467"/>
    </location>
</feature>
<organism evidence="2 3">
    <name type="scientific">Dunaliella salina</name>
    <name type="common">Green alga</name>
    <name type="synonym">Protococcus salinus</name>
    <dbReference type="NCBI Taxonomy" id="3046"/>
    <lineage>
        <taxon>Eukaryota</taxon>
        <taxon>Viridiplantae</taxon>
        <taxon>Chlorophyta</taxon>
        <taxon>core chlorophytes</taxon>
        <taxon>Chlorophyceae</taxon>
        <taxon>CS clade</taxon>
        <taxon>Chlamydomonadales</taxon>
        <taxon>Dunaliellaceae</taxon>
        <taxon>Dunaliella</taxon>
    </lineage>
</organism>
<sequence length="844" mass="88537">MLTLGPLPPRLSNLMAEDPSYDCIKVPSPLQRTPLEQRFPHFPDELMEVVKRCLALDPNHRLSADEAMKMPYFSDVPQIMAAVAHTHTHTHNFWSTLDASWQQQTMASSNGSASKPAPPSRRSAAQLRTSRSCSQRSLSHSLPLPKHTQPPLVAANSTSASGSACPEVAVQGANQLSEPQLQMQAQQAQAQMQQALLAQAQVQQAKLKQAQVQQAALANHPPLNAANLLSQQAALLQQPQQQQQHQQHMLPHIYPNHPSQLHQHHSTTAPSFGRASHTSSAQAHASNYSMACTGSSVGVAGGSHGDSSTHGSSFHSSFHRPSTPGSAGSSATYITAPLTPLPIQQLRRAMSNAQMPLSGVLGARTSSTGHSECPSMALLSECSSLHRAASGTPGGTPDASLRHVPNLSSLLSNSSRLGGSSDMGSCRLSETSISTPGHYLAVDLGSRKSFQYNSETQESLFSRKSLTQQQQQHHHQNQHPQQHSTPPGSFLYVSGGSPMGGVSPTRHLYSLSSSNMQLPGGAVGSSSQHAPSSRRSSQVLQLQPGFPASRLSVLNSSMSSPRHRRHPSGGWVGNGVPLASGASWQGNLGVSKRGLASNSMGNIAEVGQQQQQQQGAPTSPTHHSSHAPNNPHPHRHSSYSIPGSLTHGITPTRHRSASGIPPLGTAAASAFSSQQGDALPASGTSRDASSASSGGRQLASAFAAPDAQDMASSGSPQWAAESITHPLAEEGEDASCAGESGKQHPTEQSAEHGKAARQLPALAQSRGASGVHPQQREAGAADSDAGAAAKLAAMDSQERAGAGQPQASDASAQGRDASSKHPSFFKLVKSRLSSLTTFRNAVKQ</sequence>
<dbReference type="InterPro" id="IPR011009">
    <property type="entry name" value="Kinase-like_dom_sf"/>
</dbReference>
<keyword evidence="3" id="KW-1185">Reference proteome</keyword>
<feature type="region of interest" description="Disordered" evidence="1">
    <location>
        <begin position="519"/>
        <end position="574"/>
    </location>
</feature>
<evidence type="ECO:0000256" key="1">
    <source>
        <dbReference type="SAM" id="MobiDB-lite"/>
    </source>
</evidence>
<feature type="compositionally biased region" description="Low complexity" evidence="1">
    <location>
        <begin position="112"/>
        <end position="142"/>
    </location>
</feature>
<feature type="region of interest" description="Disordered" evidence="1">
    <location>
        <begin position="606"/>
        <end position="698"/>
    </location>
</feature>
<protein>
    <submittedName>
        <fullName evidence="2">Uncharacterized protein</fullName>
    </submittedName>
</protein>
<reference evidence="2" key="1">
    <citation type="submission" date="2017-08" db="EMBL/GenBank/DDBJ databases">
        <authorList>
            <person name="Polle J.E."/>
            <person name="Barry K."/>
            <person name="Cushman J."/>
            <person name="Schmutz J."/>
            <person name="Tran D."/>
            <person name="Hathwaick L.T."/>
            <person name="Yim W.C."/>
            <person name="Jenkins J."/>
            <person name="Mckie-Krisberg Z.M."/>
            <person name="Prochnik S."/>
            <person name="Lindquist E."/>
            <person name="Dockter R.B."/>
            <person name="Adam C."/>
            <person name="Molina H."/>
            <person name="Bunkerborg J."/>
            <person name="Jin E."/>
            <person name="Buchheim M."/>
            <person name="Magnuson J."/>
        </authorList>
    </citation>
    <scope>NUCLEOTIDE SEQUENCE</scope>
    <source>
        <strain evidence="2">CCAP 19/18</strain>
    </source>
</reference>
<feature type="region of interest" description="Disordered" evidence="1">
    <location>
        <begin position="104"/>
        <end position="160"/>
    </location>
</feature>
<evidence type="ECO:0000313" key="2">
    <source>
        <dbReference type="EMBL" id="KAF5827536.1"/>
    </source>
</evidence>
<feature type="region of interest" description="Disordered" evidence="1">
    <location>
        <begin position="455"/>
        <end position="497"/>
    </location>
</feature>
<evidence type="ECO:0000313" key="3">
    <source>
        <dbReference type="Proteomes" id="UP000815325"/>
    </source>
</evidence>
<feature type="compositionally biased region" description="Polar residues" evidence="1">
    <location>
        <begin position="639"/>
        <end position="649"/>
    </location>
</feature>
<dbReference type="EMBL" id="MU070479">
    <property type="protein sequence ID" value="KAF5827536.1"/>
    <property type="molecule type" value="Genomic_DNA"/>
</dbReference>